<dbReference type="Gene3D" id="3.40.50.1820">
    <property type="entry name" value="alpha/beta hydrolase"/>
    <property type="match status" value="1"/>
</dbReference>
<dbReference type="PATRIC" id="fig|28229.3.peg.1584"/>
<evidence type="ECO:0000313" key="4">
    <source>
        <dbReference type="Proteomes" id="UP000029868"/>
    </source>
</evidence>
<name>A0A099KX90_COLPS</name>
<proteinExistence type="predicted"/>
<feature type="signal peptide" evidence="1">
    <location>
        <begin position="1"/>
        <end position="21"/>
    </location>
</feature>
<dbReference type="InterPro" id="IPR000073">
    <property type="entry name" value="AB_hydrolase_1"/>
</dbReference>
<dbReference type="AlphaFoldDB" id="A0A099KX90"/>
<dbReference type="InterPro" id="IPR050266">
    <property type="entry name" value="AB_hydrolase_sf"/>
</dbReference>
<dbReference type="PANTHER" id="PTHR43798">
    <property type="entry name" value="MONOACYLGLYCEROL LIPASE"/>
    <property type="match status" value="1"/>
</dbReference>
<dbReference type="EMBL" id="JQEC01000015">
    <property type="protein sequence ID" value="KGJ95196.1"/>
    <property type="molecule type" value="Genomic_DNA"/>
</dbReference>
<sequence length="307" mass="34496">MIKNILVLAYICTLVINAAYASDWVDTTPHKVHYVEMDDKIKLEVVDWGGEGTPIVFLAGLALNAHTFDPFAPRFTDSYRVIGITRVGHGNSESRKENFSTARLTKDIITILDTMNIENAIFAGHSIAGGELNHLGRHFPERVKGLIYIDALQALDYMDSHVAVCPDLGYANIEMFTHKEHFYHTQRIQNSDGSYRPFADLIAIDKLLDVEKKEGRDYSGITAPAIAINHIPEQTKDFFLGFGNPSQKCFEEINKMTYLGVASFIKDKKNADVAAIQNSQHMIHMATPDKLVMIMNNWLSRMFATIS</sequence>
<protein>
    <recommendedName>
        <fullName evidence="2">AB hydrolase-1 domain-containing protein</fullName>
    </recommendedName>
</protein>
<keyword evidence="1" id="KW-0732">Signal</keyword>
<evidence type="ECO:0000313" key="3">
    <source>
        <dbReference type="EMBL" id="KGJ95196.1"/>
    </source>
</evidence>
<dbReference type="SUPFAM" id="SSF53474">
    <property type="entry name" value="alpha/beta-Hydrolases"/>
    <property type="match status" value="1"/>
</dbReference>
<dbReference type="Pfam" id="PF00561">
    <property type="entry name" value="Abhydrolase_1"/>
    <property type="match status" value="1"/>
</dbReference>
<accession>A0A099KX90</accession>
<organism evidence="3 4">
    <name type="scientific">Colwellia psychrerythraea</name>
    <name type="common">Vibrio psychroerythus</name>
    <dbReference type="NCBI Taxonomy" id="28229"/>
    <lineage>
        <taxon>Bacteria</taxon>
        <taxon>Pseudomonadati</taxon>
        <taxon>Pseudomonadota</taxon>
        <taxon>Gammaproteobacteria</taxon>
        <taxon>Alteromonadales</taxon>
        <taxon>Colwelliaceae</taxon>
        <taxon>Colwellia</taxon>
    </lineage>
</organism>
<reference evidence="3 4" key="1">
    <citation type="submission" date="2014-08" db="EMBL/GenBank/DDBJ databases">
        <title>Genomic and Phenotypic Diversity of Colwellia psychrerythraea strains from Disparate Marine Basins.</title>
        <authorList>
            <person name="Techtmann S.M."/>
            <person name="Stelling S.C."/>
            <person name="Utturkar S.M."/>
            <person name="Alshibli N."/>
            <person name="Harris A."/>
            <person name="Brown S.D."/>
            <person name="Hazen T.C."/>
        </authorList>
    </citation>
    <scope>NUCLEOTIDE SEQUENCE [LARGE SCALE GENOMIC DNA]</scope>
    <source>
        <strain evidence="3 4">GAB14E</strain>
    </source>
</reference>
<dbReference type="RefSeq" id="WP_052093566.1">
    <property type="nucleotide sequence ID" value="NZ_JQEC01000015.1"/>
</dbReference>
<gene>
    <name evidence="3" type="ORF">GAB14E_1978</name>
</gene>
<evidence type="ECO:0000259" key="2">
    <source>
        <dbReference type="Pfam" id="PF00561"/>
    </source>
</evidence>
<evidence type="ECO:0000256" key="1">
    <source>
        <dbReference type="SAM" id="SignalP"/>
    </source>
</evidence>
<dbReference type="InterPro" id="IPR029058">
    <property type="entry name" value="AB_hydrolase_fold"/>
</dbReference>
<feature type="chain" id="PRO_5001957671" description="AB hydrolase-1 domain-containing protein" evidence="1">
    <location>
        <begin position="22"/>
        <end position="307"/>
    </location>
</feature>
<feature type="domain" description="AB hydrolase-1" evidence="2">
    <location>
        <begin position="54"/>
        <end position="155"/>
    </location>
</feature>
<comment type="caution">
    <text evidence="3">The sequence shown here is derived from an EMBL/GenBank/DDBJ whole genome shotgun (WGS) entry which is preliminary data.</text>
</comment>
<dbReference type="Proteomes" id="UP000029868">
    <property type="component" value="Unassembled WGS sequence"/>
</dbReference>